<reference evidence="1" key="1">
    <citation type="submission" date="2022-04" db="EMBL/GenBank/DDBJ databases">
        <title>A functionally conserved STORR gene fusion in Papaver species that diverged 16.8 million years ago.</title>
        <authorList>
            <person name="Catania T."/>
        </authorList>
    </citation>
    <scope>NUCLEOTIDE SEQUENCE</scope>
    <source>
        <strain evidence="1">S-188037</strain>
    </source>
</reference>
<keyword evidence="2" id="KW-1185">Reference proteome</keyword>
<dbReference type="Proteomes" id="UP001202328">
    <property type="component" value="Unassembled WGS sequence"/>
</dbReference>
<gene>
    <name evidence="1" type="ORF">MKW98_008317</name>
</gene>
<evidence type="ECO:0000313" key="2">
    <source>
        <dbReference type="Proteomes" id="UP001202328"/>
    </source>
</evidence>
<proteinExistence type="predicted"/>
<name>A0AAD4THY2_9MAGN</name>
<comment type="caution">
    <text evidence="1">The sequence shown here is derived from an EMBL/GenBank/DDBJ whole genome shotgun (WGS) entry which is preliminary data.</text>
</comment>
<accession>A0AAD4THY2</accession>
<organism evidence="1 2">
    <name type="scientific">Papaver atlanticum</name>
    <dbReference type="NCBI Taxonomy" id="357466"/>
    <lineage>
        <taxon>Eukaryota</taxon>
        <taxon>Viridiplantae</taxon>
        <taxon>Streptophyta</taxon>
        <taxon>Embryophyta</taxon>
        <taxon>Tracheophyta</taxon>
        <taxon>Spermatophyta</taxon>
        <taxon>Magnoliopsida</taxon>
        <taxon>Ranunculales</taxon>
        <taxon>Papaveraceae</taxon>
        <taxon>Papaveroideae</taxon>
        <taxon>Papaver</taxon>
    </lineage>
</organism>
<protein>
    <submittedName>
        <fullName evidence="1">Uncharacterized protein</fullName>
    </submittedName>
</protein>
<evidence type="ECO:0000313" key="1">
    <source>
        <dbReference type="EMBL" id="KAI3957843.1"/>
    </source>
</evidence>
<dbReference type="AlphaFoldDB" id="A0AAD4THY2"/>
<sequence length="139" mass="15965">MNYIFSLGGDNSNATVTIFIPKKKKTLKAKHGEEKTLIWVLLKLNRRIGVDESIFPKLHFTYWGSPKVLQQCSDILLLIILAFSQDNARLSSDGRSNSMDGDVNDNGKQRVLTQYDFSQKSHLTWLDIVTPFARRYCRK</sequence>
<dbReference type="EMBL" id="JAJJMB010001204">
    <property type="protein sequence ID" value="KAI3957843.1"/>
    <property type="molecule type" value="Genomic_DNA"/>
</dbReference>